<name>A0A7T4N236_9BURK</name>
<evidence type="ECO:0000313" key="2">
    <source>
        <dbReference type="EMBL" id="QQC63863.1"/>
    </source>
</evidence>
<dbReference type="Proteomes" id="UP000595610">
    <property type="component" value="Chromosome 1"/>
</dbReference>
<evidence type="ECO:0000313" key="3">
    <source>
        <dbReference type="Proteomes" id="UP000595610"/>
    </source>
</evidence>
<dbReference type="EMBL" id="CP066075">
    <property type="protein sequence ID" value="QQC63863.1"/>
    <property type="molecule type" value="Genomic_DNA"/>
</dbReference>
<dbReference type="KEGG" id="pgis:I6I06_16485"/>
<keyword evidence="3" id="KW-1185">Reference proteome</keyword>
<reference evidence="2 3" key="1">
    <citation type="submission" date="2020-12" db="EMBL/GenBank/DDBJ databases">
        <title>FDA dAtabase for Regulatory Grade micrObial Sequences (FDA-ARGOS): Supporting development and validation of Infectious Disease Dx tests.</title>
        <authorList>
            <person name="Nelson B."/>
            <person name="Plummer A."/>
            <person name="Tallon L."/>
            <person name="Sadzewicz L."/>
            <person name="Zhao X."/>
            <person name="Boylan J."/>
            <person name="Ott S."/>
            <person name="Bowen H."/>
            <person name="Vavikolanu K."/>
            <person name="Mehta A."/>
            <person name="Aluvathingal J."/>
            <person name="Nadendla S."/>
            <person name="Myers T."/>
            <person name="Yan Y."/>
            <person name="Sichtig H."/>
        </authorList>
    </citation>
    <scope>NUCLEOTIDE SEQUENCE [LARGE SCALE GENOMIC DNA]</scope>
    <source>
        <strain evidence="2 3">FDAARGOS_1049</strain>
    </source>
</reference>
<dbReference type="RefSeq" id="WP_157004105.1">
    <property type="nucleotide sequence ID" value="NZ_CP066075.1"/>
</dbReference>
<accession>A0A7T4N236</accession>
<organism evidence="2 3">
    <name type="scientific">Paraburkholderia ginsengisoli</name>
    <dbReference type="NCBI Taxonomy" id="311231"/>
    <lineage>
        <taxon>Bacteria</taxon>
        <taxon>Pseudomonadati</taxon>
        <taxon>Pseudomonadota</taxon>
        <taxon>Betaproteobacteria</taxon>
        <taxon>Burkholderiales</taxon>
        <taxon>Burkholderiaceae</taxon>
        <taxon>Paraburkholderia</taxon>
    </lineage>
</organism>
<feature type="region of interest" description="Disordered" evidence="1">
    <location>
        <begin position="1"/>
        <end position="32"/>
    </location>
</feature>
<evidence type="ECO:0000256" key="1">
    <source>
        <dbReference type="SAM" id="MobiDB-lite"/>
    </source>
</evidence>
<protein>
    <submittedName>
        <fullName evidence="2">Uncharacterized protein</fullName>
    </submittedName>
</protein>
<sequence length="128" mass="14298">MTHAERSTVPPSALSKPRRKHKAEASRRKPVSLQRRANDVLSGLDLIAARFDRAATDLVTKKTQYAGIGLASLYRDSQFDLAARDITTPAERRIARSAWNSAFEREVALKYPSHPRTLLRKRGQCNGG</sequence>
<gene>
    <name evidence="2" type="ORF">I6I06_16485</name>
</gene>
<dbReference type="AlphaFoldDB" id="A0A7T4N236"/>
<proteinExistence type="predicted"/>